<feature type="transmembrane region" description="Helical" evidence="1">
    <location>
        <begin position="35"/>
        <end position="55"/>
    </location>
</feature>
<dbReference type="EMBL" id="LAZR01011240">
    <property type="protein sequence ID" value="KKM62708.1"/>
    <property type="molecule type" value="Genomic_DNA"/>
</dbReference>
<comment type="caution">
    <text evidence="2">The sequence shown here is derived from an EMBL/GenBank/DDBJ whole genome shotgun (WGS) entry which is preliminary data.</text>
</comment>
<organism evidence="2">
    <name type="scientific">marine sediment metagenome</name>
    <dbReference type="NCBI Taxonomy" id="412755"/>
    <lineage>
        <taxon>unclassified sequences</taxon>
        <taxon>metagenomes</taxon>
        <taxon>ecological metagenomes</taxon>
    </lineage>
</organism>
<reference evidence="2" key="1">
    <citation type="journal article" date="2015" name="Nature">
        <title>Complex archaea that bridge the gap between prokaryotes and eukaryotes.</title>
        <authorList>
            <person name="Spang A."/>
            <person name="Saw J.H."/>
            <person name="Jorgensen S.L."/>
            <person name="Zaremba-Niedzwiedzka K."/>
            <person name="Martijn J."/>
            <person name="Lind A.E."/>
            <person name="van Eijk R."/>
            <person name="Schleper C."/>
            <person name="Guy L."/>
            <person name="Ettema T.J."/>
        </authorList>
    </citation>
    <scope>NUCLEOTIDE SEQUENCE</scope>
</reference>
<gene>
    <name evidence="2" type="ORF">LCGC14_1518910</name>
</gene>
<name>A0A0F9IZE2_9ZZZZ</name>
<keyword evidence="1" id="KW-0472">Membrane</keyword>
<sequence length="171" mass="19485">MYKFIIKILVLIIESLAIFKKAVKYVLDILYCSWIYFFIILGGLGYLCILSFSVQDGADNPVFFFTGLGFILAILGHFVIGGVTVSDAYGHKKGKEPWPIRKIGQGIKKITQDIKNQRSINKIKPKLEIKPPLPPPPPKIEPVTVTPIRSRLEVIDIEGQPKKPFFRRFWK</sequence>
<proteinExistence type="predicted"/>
<accession>A0A0F9IZE2</accession>
<dbReference type="AlphaFoldDB" id="A0A0F9IZE2"/>
<protein>
    <submittedName>
        <fullName evidence="2">Uncharacterized protein</fullName>
    </submittedName>
</protein>
<keyword evidence="1" id="KW-1133">Transmembrane helix</keyword>
<evidence type="ECO:0000256" key="1">
    <source>
        <dbReference type="SAM" id="Phobius"/>
    </source>
</evidence>
<keyword evidence="1" id="KW-0812">Transmembrane</keyword>
<evidence type="ECO:0000313" key="2">
    <source>
        <dbReference type="EMBL" id="KKM62708.1"/>
    </source>
</evidence>
<feature type="transmembrane region" description="Helical" evidence="1">
    <location>
        <begin position="61"/>
        <end position="85"/>
    </location>
</feature>